<evidence type="ECO:0000256" key="1">
    <source>
        <dbReference type="ARBA" id="ARBA00022688"/>
    </source>
</evidence>
<dbReference type="Proteomes" id="UP001309876">
    <property type="component" value="Unassembled WGS sequence"/>
</dbReference>
<evidence type="ECO:0000256" key="7">
    <source>
        <dbReference type="HAMAP-Rule" id="MF_03111"/>
    </source>
</evidence>
<keyword evidence="1 7" id="KW-0831">Ubiquinone biosynthesis</keyword>
<keyword evidence="7" id="KW-0479">Metal-binding</keyword>
<feature type="binding site" evidence="7">
    <location>
        <position position="343"/>
    </location>
    <ligand>
        <name>Zn(2+)</name>
        <dbReference type="ChEBI" id="CHEBI:29105"/>
    </ligand>
</feature>
<reference evidence="9 10" key="1">
    <citation type="submission" date="2023-08" db="EMBL/GenBank/DDBJ databases">
        <title>Black Yeasts Isolated from many extreme environments.</title>
        <authorList>
            <person name="Coleine C."/>
            <person name="Stajich J.E."/>
            <person name="Selbmann L."/>
        </authorList>
    </citation>
    <scope>NUCLEOTIDE SEQUENCE [LARGE SCALE GENOMIC DNA]</scope>
    <source>
        <strain evidence="9 10">CCFEE 5910</strain>
    </source>
</reference>
<dbReference type="GO" id="GO:0008270">
    <property type="term" value="F:zinc ion binding"/>
    <property type="evidence" value="ECO:0007669"/>
    <property type="project" value="UniProtKB-UniRule"/>
</dbReference>
<organism evidence="9 10">
    <name type="scientific">Lithohypha guttulata</name>
    <dbReference type="NCBI Taxonomy" id="1690604"/>
    <lineage>
        <taxon>Eukaryota</taxon>
        <taxon>Fungi</taxon>
        <taxon>Dikarya</taxon>
        <taxon>Ascomycota</taxon>
        <taxon>Pezizomycotina</taxon>
        <taxon>Eurotiomycetes</taxon>
        <taxon>Chaetothyriomycetidae</taxon>
        <taxon>Chaetothyriales</taxon>
        <taxon>Trichomeriaceae</taxon>
        <taxon>Lithohypha</taxon>
    </lineage>
</organism>
<keyword evidence="3 7" id="KW-0496">Mitochondrion</keyword>
<comment type="similarity">
    <text evidence="7">Belongs to the COQ4 family.</text>
</comment>
<keyword evidence="8" id="KW-0812">Transmembrane</keyword>
<evidence type="ECO:0000256" key="4">
    <source>
        <dbReference type="ARBA" id="ARBA00023136"/>
    </source>
</evidence>
<comment type="subunit">
    <text evidence="7">Component of a multi-subunit COQ enzyme complex, composed of at least COQ3, COQ4, COQ5, COQ6, COQ7 and COQ9.</text>
</comment>
<evidence type="ECO:0000256" key="2">
    <source>
        <dbReference type="ARBA" id="ARBA00022792"/>
    </source>
</evidence>
<keyword evidence="4 7" id="KW-0472">Membrane</keyword>
<dbReference type="EMBL" id="JAVRRJ010000001">
    <property type="protein sequence ID" value="KAK5091622.1"/>
    <property type="molecule type" value="Genomic_DNA"/>
</dbReference>
<accession>A0AAN7YFK3</accession>
<feature type="binding site" evidence="7">
    <location>
        <position position="346"/>
    </location>
    <ligand>
        <name>Zn(2+)</name>
        <dbReference type="ChEBI" id="CHEBI:29105"/>
    </ligand>
</feature>
<dbReference type="HAMAP" id="MF_03111">
    <property type="entry name" value="Coq4"/>
    <property type="match status" value="1"/>
</dbReference>
<comment type="cofactor">
    <cofactor evidence="7">
        <name>Zn(2+)</name>
        <dbReference type="ChEBI" id="CHEBI:29105"/>
    </cofactor>
</comment>
<feature type="binding site" evidence="7">
    <location>
        <position position="342"/>
    </location>
    <ligand>
        <name>Zn(2+)</name>
        <dbReference type="ChEBI" id="CHEBI:29105"/>
    </ligand>
</feature>
<comment type="function">
    <text evidence="7">Lyase that catalyzes the C1-decarboxylation of 4-hydroxy-3-methoxy-5-(all-trans-polyprenyl)benzoic acid into 2-methoxy-6-(all-trans-polyprenyl)phenol during ubiquinone biosynthesis.</text>
</comment>
<keyword evidence="8" id="KW-1133">Transmembrane helix</keyword>
<keyword evidence="2 7" id="KW-0999">Mitochondrion inner membrane</keyword>
<dbReference type="AlphaFoldDB" id="A0AAN7YFK3"/>
<comment type="catalytic activity">
    <reaction evidence="7">
        <text>a 4-hydroxy-3-methoxy-5-(all-trans-polyprenyl)benzoate + H(+) = a 2-methoxy-6-(all-trans-polyprenyl)phenol + CO2</text>
        <dbReference type="Rhea" id="RHEA:81179"/>
        <dbReference type="Rhea" id="RHEA-COMP:9551"/>
        <dbReference type="Rhea" id="RHEA-COMP:10931"/>
        <dbReference type="ChEBI" id="CHEBI:15378"/>
        <dbReference type="ChEBI" id="CHEBI:16526"/>
        <dbReference type="ChEBI" id="CHEBI:62731"/>
        <dbReference type="ChEBI" id="CHEBI:84443"/>
        <dbReference type="EC" id="4.1.1.130"/>
    </reaction>
</comment>
<dbReference type="GO" id="GO:0120539">
    <property type="term" value="F:4-hydroxy-3-methoxy-5-polyprenylbenzoate decarboxylase activity"/>
    <property type="evidence" value="ECO:0007669"/>
    <property type="project" value="UniProtKB-EC"/>
</dbReference>
<dbReference type="InterPro" id="IPR027540">
    <property type="entry name" value="Coq4_euk"/>
</dbReference>
<dbReference type="GO" id="GO:0031314">
    <property type="term" value="C:extrinsic component of mitochondrial inner membrane"/>
    <property type="evidence" value="ECO:0007669"/>
    <property type="project" value="UniProtKB-UniRule"/>
</dbReference>
<evidence type="ECO:0000256" key="5">
    <source>
        <dbReference type="ARBA" id="ARBA00023239"/>
    </source>
</evidence>
<feature type="transmembrane region" description="Helical" evidence="8">
    <location>
        <begin position="55"/>
        <end position="74"/>
    </location>
</feature>
<dbReference type="PANTHER" id="PTHR12922:SF7">
    <property type="entry name" value="UBIQUINONE BIOSYNTHESIS PROTEIN COQ4 HOMOLOG, MITOCHONDRIAL"/>
    <property type="match status" value="1"/>
</dbReference>
<evidence type="ECO:0000256" key="6">
    <source>
        <dbReference type="ARBA" id="ARBA00081568"/>
    </source>
</evidence>
<sequence length="466" mass="52435">MFRATRALQTGPMFRATAIRRAGVIEQVKMGLQSSEKGSGKDAVLKKGAKRDPELYILLGIMSGAFALAGFYFGRKPTSATSEAEVSVANSSMPWEVDHDDEDHSKHFKYQYHPKGDKNAQPKNAPSALNTVIVPNVTLPRELHDMFNKWVTTEASQMASFNHQRDLRLLQSILQAPTSARTAQARATTVRSSSICRADQPSVRRFSILQRPAPNYPGHVPLTSIERIGLAVGSAVASLANPRRGDMIAALGEATAQPFFIRRLRDRMLADPAGRRILRDRPRITSKTMSLEKLRQLPASTVGRTYAEWLDREGVTPDTRDQVKYIDDEEEAYVMQRYRESHDFYHALTGLPIFVEGEVGLKAFEFANTGLPMTGLSLAAILRLKPAERRRMFETYLPWAFANGWKSKDVINVYWEEELETDVEDLRKRLGIERPPDLRATRRKIREDRKAAKEAKQTVGVDGVIL</sequence>
<evidence type="ECO:0000256" key="8">
    <source>
        <dbReference type="SAM" id="Phobius"/>
    </source>
</evidence>
<evidence type="ECO:0000313" key="9">
    <source>
        <dbReference type="EMBL" id="KAK5091622.1"/>
    </source>
</evidence>
<keyword evidence="5 7" id="KW-0456">Lyase</keyword>
<keyword evidence="10" id="KW-1185">Reference proteome</keyword>
<name>A0AAN7YFK3_9EURO</name>
<dbReference type="InterPro" id="IPR007715">
    <property type="entry name" value="Coq4"/>
</dbReference>
<protein>
    <recommendedName>
        <fullName evidence="6">4-hydroxy-3-methoxy-5-polyprenylbenzoate decarboxylase</fullName>
    </recommendedName>
</protein>
<evidence type="ECO:0000256" key="3">
    <source>
        <dbReference type="ARBA" id="ARBA00023128"/>
    </source>
</evidence>
<feature type="binding site" evidence="7">
    <location>
        <position position="358"/>
    </location>
    <ligand>
        <name>Zn(2+)</name>
        <dbReference type="ChEBI" id="CHEBI:29105"/>
    </ligand>
</feature>
<evidence type="ECO:0000313" key="10">
    <source>
        <dbReference type="Proteomes" id="UP001309876"/>
    </source>
</evidence>
<keyword evidence="7" id="KW-0862">Zinc</keyword>
<dbReference type="Pfam" id="PF05019">
    <property type="entry name" value="Coq4"/>
    <property type="match status" value="1"/>
</dbReference>
<comment type="subcellular location">
    <subcellularLocation>
        <location evidence="7">Mitochondrion inner membrane</location>
        <topology evidence="7">Peripheral membrane protein</topology>
        <orientation evidence="7">Matrix side</orientation>
    </subcellularLocation>
</comment>
<gene>
    <name evidence="7 9" type="primary">COQ4</name>
    <name evidence="9" type="ORF">LTR05_001807</name>
</gene>
<keyword evidence="9" id="KW-0830">Ubiquinone</keyword>
<comment type="pathway">
    <text evidence="7">Cofactor biosynthesis; ubiquinone biosynthesis.</text>
</comment>
<comment type="caution">
    <text evidence="9">The sequence shown here is derived from an EMBL/GenBank/DDBJ whole genome shotgun (WGS) entry which is preliminary data.</text>
</comment>
<dbReference type="PANTHER" id="PTHR12922">
    <property type="entry name" value="UBIQUINONE BIOSYNTHESIS PROTEIN"/>
    <property type="match status" value="1"/>
</dbReference>
<proteinExistence type="inferred from homology"/>